<dbReference type="RefSeq" id="WP_338344874.1">
    <property type="nucleotide sequence ID" value="NZ_CAUZLH010000002.1"/>
</dbReference>
<evidence type="ECO:0000313" key="1">
    <source>
        <dbReference type="EMBL" id="CAK1254184.1"/>
    </source>
</evidence>
<name>A0ABM9N1U8_9LACO</name>
<evidence type="ECO:0000313" key="2">
    <source>
        <dbReference type="Proteomes" id="UP001314166"/>
    </source>
</evidence>
<dbReference type="Proteomes" id="UP001314166">
    <property type="component" value="Unassembled WGS sequence"/>
</dbReference>
<keyword evidence="2" id="KW-1185">Reference proteome</keyword>
<accession>A0ABM9N1U8</accession>
<reference evidence="1 2" key="1">
    <citation type="submission" date="2023-10" db="EMBL/GenBank/DDBJ databases">
        <authorList>
            <person name="Botero Cardona J."/>
        </authorList>
    </citation>
    <scope>NUCLEOTIDE SEQUENCE [LARGE SCALE GENOMIC DNA]</scope>
    <source>
        <strain evidence="1 2">R-55214</strain>
    </source>
</reference>
<dbReference type="EMBL" id="CAUZMB010000014">
    <property type="protein sequence ID" value="CAK1254184.1"/>
    <property type="molecule type" value="Genomic_DNA"/>
</dbReference>
<comment type="caution">
    <text evidence="1">The sequence shown here is derived from an EMBL/GenBank/DDBJ whole genome shotgun (WGS) entry which is preliminary data.</text>
</comment>
<organism evidence="1 2">
    <name type="scientific">Fructobacillus evanidus</name>
    <dbReference type="NCBI Taxonomy" id="3064281"/>
    <lineage>
        <taxon>Bacteria</taxon>
        <taxon>Bacillati</taxon>
        <taxon>Bacillota</taxon>
        <taxon>Bacilli</taxon>
        <taxon>Lactobacillales</taxon>
        <taxon>Lactobacillaceae</taxon>
        <taxon>Fructobacillus</taxon>
    </lineage>
</organism>
<gene>
    <name evidence="1" type="ORF">R55214_HHFBAMCI_01529</name>
</gene>
<protein>
    <submittedName>
        <fullName evidence="1">Uncharacterized protein</fullName>
    </submittedName>
</protein>
<proteinExistence type="predicted"/>
<sequence>MNINKLQFFEYALSCFTEDKDYQYQLIVEYGDKLVAANFLPEIDTLKILQKYRKNFSRKFDLFDFDSDGVGIVDIRKLVWKTFSGRFNQNLEVPDTVDLINAITSIVNKVDDKSDIINEFNIATNVEFIESGKKFDFYRFPNNSEFNVVSLRKLES</sequence>